<dbReference type="OrthoDB" id="6133115at2759"/>
<evidence type="ECO:0000259" key="9">
    <source>
        <dbReference type="PROSITE" id="PS50918"/>
    </source>
</evidence>
<dbReference type="GO" id="GO:0003714">
    <property type="term" value="F:transcription corepressor activity"/>
    <property type="evidence" value="ECO:0007669"/>
    <property type="project" value="TreeGrafter"/>
</dbReference>
<dbReference type="PaxDb" id="8030-ENSSSAP00000120970"/>
<dbReference type="GO" id="GO:0003950">
    <property type="term" value="F:NAD+ poly-ADP-ribosyltransferase activity"/>
    <property type="evidence" value="ECO:0007669"/>
    <property type="project" value="UniProtKB-UniRule"/>
</dbReference>
<feature type="domain" description="Macro" evidence="11">
    <location>
        <begin position="1078"/>
        <end position="1256"/>
    </location>
</feature>
<keyword evidence="4 7" id="KW-0520">NAD</keyword>
<feature type="domain" description="WWE" evidence="9">
    <location>
        <begin position="1810"/>
        <end position="1888"/>
    </location>
</feature>
<keyword evidence="3 7" id="KW-0808">Transferase</keyword>
<evidence type="ECO:0000256" key="8">
    <source>
        <dbReference type="SAM" id="MobiDB-lite"/>
    </source>
</evidence>
<dbReference type="PROSITE" id="PS50918">
    <property type="entry name" value="WWE"/>
    <property type="match status" value="1"/>
</dbReference>
<evidence type="ECO:0000313" key="13">
    <source>
        <dbReference type="RefSeq" id="XP_014028957.1"/>
    </source>
</evidence>
<dbReference type="SUPFAM" id="SSF52949">
    <property type="entry name" value="Macro domain-like"/>
    <property type="match status" value="4"/>
</dbReference>
<dbReference type="GO" id="GO:0005634">
    <property type="term" value="C:nucleus"/>
    <property type="evidence" value="ECO:0007669"/>
    <property type="project" value="UniProtKB-SubCell"/>
</dbReference>
<evidence type="ECO:0000256" key="6">
    <source>
        <dbReference type="ARBA" id="ARBA00024347"/>
    </source>
</evidence>
<gene>
    <name evidence="13" type="primary">LOC106586314</name>
</gene>
<dbReference type="PROSITE" id="PS51154">
    <property type="entry name" value="MACRO"/>
    <property type="match status" value="4"/>
</dbReference>
<evidence type="ECO:0000256" key="1">
    <source>
        <dbReference type="ARBA" id="ARBA00004123"/>
    </source>
</evidence>
<dbReference type="PROSITE" id="PS51059">
    <property type="entry name" value="PARP_CATALYTIC"/>
    <property type="match status" value="1"/>
</dbReference>
<evidence type="ECO:0000256" key="2">
    <source>
        <dbReference type="ARBA" id="ARBA00022676"/>
    </source>
</evidence>
<feature type="domain" description="PARP catalytic" evidence="10">
    <location>
        <begin position="1897"/>
        <end position="2103"/>
    </location>
</feature>
<evidence type="ECO:0000259" key="11">
    <source>
        <dbReference type="PROSITE" id="PS51154"/>
    </source>
</evidence>
<dbReference type="InterPro" id="IPR002589">
    <property type="entry name" value="Macro_dom"/>
</dbReference>
<dbReference type="Pfam" id="PF23222">
    <property type="entry name" value="RRM_PARP14_1"/>
    <property type="match status" value="1"/>
</dbReference>
<feature type="region of interest" description="Disordered" evidence="8">
    <location>
        <begin position="1051"/>
        <end position="1073"/>
    </location>
</feature>
<feature type="region of interest" description="Disordered" evidence="8">
    <location>
        <begin position="1463"/>
        <end position="1498"/>
    </location>
</feature>
<dbReference type="Gene3D" id="3.30.70.330">
    <property type="match status" value="2"/>
</dbReference>
<accession>A0A1S3PMQ4</accession>
<dbReference type="InterPro" id="IPR012677">
    <property type="entry name" value="Nucleotide-bd_a/b_plait_sf"/>
</dbReference>
<dbReference type="GO" id="GO:0005737">
    <property type="term" value="C:cytoplasm"/>
    <property type="evidence" value="ECO:0007669"/>
    <property type="project" value="TreeGrafter"/>
</dbReference>
<dbReference type="InterPro" id="IPR052056">
    <property type="entry name" value="Mono-ARTD/PARP"/>
</dbReference>
<sequence length="2103" mass="231156">MTEKTVILEGLPDDLDKIRSKLDLYFKNKRRSGGEVLQIQDYPGDKKKALLVYLEDASLQKVLAKRDHKIDFKKPIGVVELQVKLKENGGETKVKNVKPPLLPKRDNLTLVGKSALNTEEKQPVSDSQADSVEDKDIKADTYTLLVRTTKELEKELLKLYFDQFASEEEGVSITRHGKNSWILKLSFQSDAEKVLAKKEHHYGISVEVYNETAVEGKLDNRRFVLTGFNENCKCDIITLFIGSCSQGAEHAWETLDDGDRVVVSFKQNIDIKSFLRKCSSKKFQGMEIGACRLELTDSVLVQGDMSQIKGGVEEALNLYFSSKRSKGGDIKSQIWVTKGKSMVITFEDCHVAYRVAEHKHHFGGVDLIAQLFYSSLQKALTGQTAPQSDIPSNIALCLSSALFDFIKCDEARKQDLTTGLRKVNASVSFNRITEPPQMELDMTMEKESLGMLRLGPKWGRIARSEALALLEKYKEVQLPTAVEVWERVENSCLGLKSSDASISYKKSNGEIVVVGVQNEVKTLVEKIEHMVKKVSDELEMEMNTIVKKISLDSKEKFEIIWDLVSGKLVDVEFSKDEESFIICLKGLENKVSTAEGVVHEAMGNVETRLLNVSVPLMEFLKSLDLKKFERKHFAQNHISSVFLLGDGSIHILAERADIQRAEDTLHEVIKEEVIKLTPDQAHVTNGEQWTQFFTILNGDLKFTRNNHNVSISVTQEKIGVCGFSSVVADVAGKLRGYLDNKKPETVDVSLKSVQEVEFVASCMNLSEVPEIKALGVTILPCKTLASPCLKITAASDKIKEAVDAVKQQVSTITTERYTYSKAGESKVLEKNQVDLQSKFKDLGCKLYLSPVITHCQKYRYNIEGCLTLTVGQGNISQHAADALICPLSSNLSFDTPIAKQFLQIGGPDIRKVFDKFLKERQTLQPGDVVLSNPGTLGAQHLIYAVIPVWGKDTSTLKKINLQSTVQDSLLKADIKKCVSIWMPAMGCGTFGFPITESCAAVIKGVLGFIKQKPQHLRNIFVIDSDAKIVGEFQSAIEGEGYRRQQITNETATGTTPTAPSAAAAPHNTHPPPPLVAKPGLDIKVIISGVSVILKKGDITKETVDVIVNSNNHHLNLNSGVSGAILKEAGKSVVGECRRMVQLLGVLKDNDVVLSCGGKLNCQNIAQIVGPKNAADITTSIEKVLNQCERRKAVTVSIPTIGTGKGGIEPKDSIKAILKGLERHISQMPSSSIKIIFIVAFEQKIFDLLRDYFNERNLGPHKIEQAKAASTSTPSQSSLPPNQVKIHGVRIEVRRGDITQETVRGIVNTTNSSISLTRGVSAAILKAAGSAVEQECKTICPLRADAAGVTSGGALQCDFILHMLGPHSVADTTLRVTKVLKCCEDKQITTVSFPAVGTGGGGLNGADSMGAILQGIQDHLSQCLVPTIIKLIYIVIHEDKVLQECQLGLNQWKTRQMILNQDEDDLCSDDDDDHSDSEDDFYDDDTSSGEEDGGGGQTGNTIEAIIGSVKVKVVCGDITQEKTDAIVSSTNSSLDLNSGVSGAILKAAGQSVVDECKALGTQPNDGVVMTKPGNIQTKHIIHMVGQTKEKEITGSMLKVLKMCEDKKIQSVSIPALGTGAGNLGAVEVGNAMLHAITELQKTIGTPSVKTIHIVIFQTKMMKDFDEVMKKFKKLTPKTAAKQLSKTVKKNTPAQPAPTKPALCLASATAAVVFPSMEAEVYGPSPASLAQVKKLLDELLSEECVSQDLLSSHLPLLLEPQKHAIVALSQNNQVRVLVASPNKVTVSGKKDNVFSAVLQIRDYLLGARDRENREGEEKRMRETVRWEAGEGEAWGELDQSLSYDLELACHRKDKSFKYNHQGETFTVDLSRMQQTDSKGTITWVKRSLVADSDTAVIQFPRSWTRMDGKDLEIVTLAPNSGEYQSIEKEFVATSKKPNTKTQSTVQIVQIQRIQSKDQWQRYAVKKQALDKKYPKNKNELNLYHGTTKDICQKINACGFNRSFCGRNATVYGDGTYFAKEPWYSCQDAYSNPDASGLKYMYRARVLVGNPCLGVGGMKEPNPLNPTDFHQGLHDCAVNDLQNPFIYVVFCDAGAYPDYLISFNTV</sequence>
<feature type="domain" description="Macro" evidence="11">
    <location>
        <begin position="855"/>
        <end position="1040"/>
    </location>
</feature>
<protein>
    <recommendedName>
        <fullName evidence="7">Poly [ADP-ribose] polymerase</fullName>
        <shortName evidence="7">PARP</shortName>
        <ecNumber evidence="7">2.4.2.-</ecNumber>
    </recommendedName>
</protein>
<keyword evidence="12" id="KW-1185">Reference proteome</keyword>
<feature type="compositionally biased region" description="Low complexity" evidence="8">
    <location>
        <begin position="1051"/>
        <end position="1067"/>
    </location>
</feature>
<dbReference type="PANTHER" id="PTHR14453">
    <property type="entry name" value="PARP/ZINC FINGER CCCH TYPE DOMAIN CONTAINING PROTEIN"/>
    <property type="match status" value="1"/>
</dbReference>
<evidence type="ECO:0000256" key="5">
    <source>
        <dbReference type="ARBA" id="ARBA00023242"/>
    </source>
</evidence>
<organism evidence="12 13">
    <name type="scientific">Salmo salar</name>
    <name type="common">Atlantic salmon</name>
    <dbReference type="NCBI Taxonomy" id="8030"/>
    <lineage>
        <taxon>Eukaryota</taxon>
        <taxon>Metazoa</taxon>
        <taxon>Chordata</taxon>
        <taxon>Craniata</taxon>
        <taxon>Vertebrata</taxon>
        <taxon>Euteleostomi</taxon>
        <taxon>Actinopterygii</taxon>
        <taxon>Neopterygii</taxon>
        <taxon>Teleostei</taxon>
        <taxon>Protacanthopterygii</taxon>
        <taxon>Salmoniformes</taxon>
        <taxon>Salmonidae</taxon>
        <taxon>Salmoninae</taxon>
        <taxon>Salmo</taxon>
    </lineage>
</organism>
<dbReference type="Pfam" id="PF00644">
    <property type="entry name" value="PARP"/>
    <property type="match status" value="1"/>
</dbReference>
<evidence type="ECO:0000256" key="4">
    <source>
        <dbReference type="ARBA" id="ARBA00023027"/>
    </source>
</evidence>
<dbReference type="RefSeq" id="XP_014028957.1">
    <property type="nucleotide sequence ID" value="XM_014173482.2"/>
</dbReference>
<dbReference type="GO" id="GO:0010629">
    <property type="term" value="P:negative regulation of gene expression"/>
    <property type="evidence" value="ECO:0007669"/>
    <property type="project" value="TreeGrafter"/>
</dbReference>
<evidence type="ECO:0000313" key="12">
    <source>
        <dbReference type="Proteomes" id="UP001652741"/>
    </source>
</evidence>
<dbReference type="SUPFAM" id="SSF56399">
    <property type="entry name" value="ADP-ribosylation"/>
    <property type="match status" value="1"/>
</dbReference>
<dbReference type="InterPro" id="IPR004170">
    <property type="entry name" value="WWE_dom"/>
</dbReference>
<dbReference type="SUPFAM" id="SSF117839">
    <property type="entry name" value="WWE domain"/>
    <property type="match status" value="1"/>
</dbReference>
<comment type="similarity">
    <text evidence="6">Belongs to the ARTD/PARP family.</text>
</comment>
<keyword evidence="2 7" id="KW-0328">Glycosyltransferase</keyword>
<dbReference type="Gene3D" id="3.90.228.10">
    <property type="match status" value="1"/>
</dbReference>
<dbReference type="PANTHER" id="PTHR14453:SF101">
    <property type="entry name" value="POLY [ADP-RIBOSE] POLYMERASE"/>
    <property type="match status" value="1"/>
</dbReference>
<evidence type="ECO:0000259" key="10">
    <source>
        <dbReference type="PROSITE" id="PS51059"/>
    </source>
</evidence>
<dbReference type="SMART" id="SM00506">
    <property type="entry name" value="A1pp"/>
    <property type="match status" value="4"/>
</dbReference>
<dbReference type="Pfam" id="PF23085">
    <property type="entry name" value="RRM_PARP14_3"/>
    <property type="match status" value="1"/>
</dbReference>
<dbReference type="KEGG" id="sasa:106586314"/>
<dbReference type="InterPro" id="IPR037197">
    <property type="entry name" value="WWE_dom_sf"/>
</dbReference>
<name>A0A1S3PMQ4_SALSA</name>
<dbReference type="InterPro" id="IPR012317">
    <property type="entry name" value="Poly(ADP-ribose)pol_cat_dom"/>
</dbReference>
<dbReference type="Gene3D" id="3.30.720.50">
    <property type="match status" value="1"/>
</dbReference>
<reference evidence="13" key="1">
    <citation type="submission" date="2025-08" db="UniProtKB">
        <authorList>
            <consortium name="RefSeq"/>
        </authorList>
    </citation>
    <scope>IDENTIFICATION</scope>
</reference>
<evidence type="ECO:0000256" key="3">
    <source>
        <dbReference type="ARBA" id="ARBA00022679"/>
    </source>
</evidence>
<dbReference type="InterPro" id="IPR043472">
    <property type="entry name" value="Macro_dom-like"/>
</dbReference>
<feature type="domain" description="Macro" evidence="11">
    <location>
        <begin position="1277"/>
        <end position="1452"/>
    </location>
</feature>
<evidence type="ECO:0000256" key="7">
    <source>
        <dbReference type="RuleBase" id="RU362114"/>
    </source>
</evidence>
<keyword evidence="5" id="KW-0539">Nucleus</keyword>
<dbReference type="CDD" id="cd01439">
    <property type="entry name" value="TCCD_inducible_PARP_like"/>
    <property type="match status" value="1"/>
</dbReference>
<proteinExistence type="inferred from homology"/>
<dbReference type="Pfam" id="PF01661">
    <property type="entry name" value="Macro"/>
    <property type="match status" value="4"/>
</dbReference>
<dbReference type="GeneID" id="106586314"/>
<dbReference type="Proteomes" id="UP001652741">
    <property type="component" value="Chromosome ssa25"/>
</dbReference>
<dbReference type="InterPro" id="IPR057051">
    <property type="entry name" value="PARP14_RPM_1"/>
</dbReference>
<dbReference type="Gene3D" id="3.40.220.10">
    <property type="entry name" value="Leucine Aminopeptidase, subunit E, domain 1"/>
    <property type="match status" value="4"/>
</dbReference>
<feature type="domain" description="Macro" evidence="11">
    <location>
        <begin position="1497"/>
        <end position="1671"/>
    </location>
</feature>
<comment type="subcellular location">
    <subcellularLocation>
        <location evidence="1">Nucleus</location>
    </subcellularLocation>
</comment>
<dbReference type="EC" id="2.4.2.-" evidence="7"/>
<feature type="compositionally biased region" description="Acidic residues" evidence="8">
    <location>
        <begin position="1463"/>
        <end position="1492"/>
    </location>
</feature>